<keyword evidence="8" id="KW-1185">Reference proteome</keyword>
<dbReference type="EMBL" id="JBBPBM010000001">
    <property type="protein sequence ID" value="KAK8601360.1"/>
    <property type="molecule type" value="Genomic_DNA"/>
</dbReference>
<sequence length="164" mass="17758">MSLTIRPSPFTMTCFSAKETRELCCSSVSLLISKLFCAIFIFIFAVVGATLGALIGAFVGAKTKMGCLRGATVGAIRGSFLSIDFFKISLVVYGSDDIATSYFIRPINAFNSTFNGLSKDAMENIPRTRVTEEDVWDSSRNPVCCSICLEVYQISPTLSLTTAV</sequence>
<keyword evidence="6" id="KW-1133">Transmembrane helix</keyword>
<evidence type="ECO:0000256" key="3">
    <source>
        <dbReference type="ARBA" id="ARBA00022771"/>
    </source>
</evidence>
<keyword evidence="6" id="KW-0812">Transmembrane</keyword>
<keyword evidence="3" id="KW-0863">Zinc-finger</keyword>
<organism evidence="7 8">
    <name type="scientific">Hibiscus sabdariffa</name>
    <name type="common">roselle</name>
    <dbReference type="NCBI Taxonomy" id="183260"/>
    <lineage>
        <taxon>Eukaryota</taxon>
        <taxon>Viridiplantae</taxon>
        <taxon>Streptophyta</taxon>
        <taxon>Embryophyta</taxon>
        <taxon>Tracheophyta</taxon>
        <taxon>Spermatophyta</taxon>
        <taxon>Magnoliopsida</taxon>
        <taxon>eudicotyledons</taxon>
        <taxon>Gunneridae</taxon>
        <taxon>Pentapetalae</taxon>
        <taxon>rosids</taxon>
        <taxon>malvids</taxon>
        <taxon>Malvales</taxon>
        <taxon>Malvaceae</taxon>
        <taxon>Malvoideae</taxon>
        <taxon>Hibiscus</taxon>
    </lineage>
</organism>
<reference evidence="7 8" key="1">
    <citation type="journal article" date="2024" name="G3 (Bethesda)">
        <title>Genome assembly of Hibiscus sabdariffa L. provides insights into metabolisms of medicinal natural products.</title>
        <authorList>
            <person name="Kim T."/>
        </authorList>
    </citation>
    <scope>NUCLEOTIDE SEQUENCE [LARGE SCALE GENOMIC DNA]</scope>
    <source>
        <strain evidence="7">TK-2024</strain>
        <tissue evidence="7">Old leaves</tissue>
    </source>
</reference>
<evidence type="ECO:0000256" key="5">
    <source>
        <dbReference type="ARBA" id="ARBA00023136"/>
    </source>
</evidence>
<evidence type="ECO:0000256" key="6">
    <source>
        <dbReference type="SAM" id="Phobius"/>
    </source>
</evidence>
<evidence type="ECO:0000256" key="1">
    <source>
        <dbReference type="ARBA" id="ARBA00004370"/>
    </source>
</evidence>
<evidence type="ECO:0000313" key="7">
    <source>
        <dbReference type="EMBL" id="KAK8601360.1"/>
    </source>
</evidence>
<dbReference type="PANTHER" id="PTHR46151">
    <property type="entry name" value="NEP1-INTERACTING PROTEIN-LIKE 2"/>
    <property type="match status" value="1"/>
</dbReference>
<name>A0ABR2GEW4_9ROSI</name>
<gene>
    <name evidence="7" type="ORF">V6N12_051197</name>
</gene>
<protein>
    <submittedName>
        <fullName evidence="7">Uncharacterized protein</fullName>
    </submittedName>
</protein>
<dbReference type="Proteomes" id="UP001472677">
    <property type="component" value="Unassembled WGS sequence"/>
</dbReference>
<evidence type="ECO:0000256" key="2">
    <source>
        <dbReference type="ARBA" id="ARBA00022723"/>
    </source>
</evidence>
<keyword evidence="2" id="KW-0479">Metal-binding</keyword>
<accession>A0ABR2GEW4</accession>
<comment type="caution">
    <text evidence="7">The sequence shown here is derived from an EMBL/GenBank/DDBJ whole genome shotgun (WGS) entry which is preliminary data.</text>
</comment>
<keyword evidence="5 6" id="KW-0472">Membrane</keyword>
<feature type="transmembrane region" description="Helical" evidence="6">
    <location>
        <begin position="38"/>
        <end position="59"/>
    </location>
</feature>
<evidence type="ECO:0000313" key="8">
    <source>
        <dbReference type="Proteomes" id="UP001472677"/>
    </source>
</evidence>
<proteinExistence type="predicted"/>
<dbReference type="PANTHER" id="PTHR46151:SF19">
    <property type="entry name" value="NEP1-INTERACTING PROTEIN 1-LIKE ISOFORM X1"/>
    <property type="match status" value="1"/>
</dbReference>
<comment type="subcellular location">
    <subcellularLocation>
        <location evidence="1">Membrane</location>
    </subcellularLocation>
</comment>
<keyword evidence="4" id="KW-0862">Zinc</keyword>
<evidence type="ECO:0000256" key="4">
    <source>
        <dbReference type="ARBA" id="ARBA00022833"/>
    </source>
</evidence>